<accession>A0ABW2NLI4</accession>
<dbReference type="Proteomes" id="UP001596549">
    <property type="component" value="Unassembled WGS sequence"/>
</dbReference>
<evidence type="ECO:0000313" key="3">
    <source>
        <dbReference type="EMBL" id="MFC7370662.1"/>
    </source>
</evidence>
<keyword evidence="4" id="KW-1185">Reference proteome</keyword>
<evidence type="ECO:0000256" key="1">
    <source>
        <dbReference type="ARBA" id="ARBA00007689"/>
    </source>
</evidence>
<proteinExistence type="inferred from homology"/>
<sequence length="94" mass="10675">MNYYAVFLPMKDEEKSTQYRDAHLTYLEKLYAQGQILTYGRFSDGSGGLVVYKAPDLETAQKLAAGDPFITMGARDMEVKEWVLNESTLNHFSV</sequence>
<feature type="domain" description="YCII-related" evidence="2">
    <location>
        <begin position="8"/>
        <end position="82"/>
    </location>
</feature>
<dbReference type="PANTHER" id="PTHR37828:SF1">
    <property type="entry name" value="YCII-RELATED DOMAIN-CONTAINING PROTEIN"/>
    <property type="match status" value="1"/>
</dbReference>
<comment type="caution">
    <text evidence="3">The sequence shown here is derived from an EMBL/GenBank/DDBJ whole genome shotgun (WGS) entry which is preliminary data.</text>
</comment>
<dbReference type="InterPro" id="IPR011008">
    <property type="entry name" value="Dimeric_a/b-barrel"/>
</dbReference>
<dbReference type="InterPro" id="IPR005545">
    <property type="entry name" value="YCII"/>
</dbReference>
<gene>
    <name evidence="3" type="ORF">ACFQPF_03120</name>
</gene>
<organism evidence="3 4">
    <name type="scientific">Fictibacillus iocasae</name>
    <dbReference type="NCBI Taxonomy" id="2715437"/>
    <lineage>
        <taxon>Bacteria</taxon>
        <taxon>Bacillati</taxon>
        <taxon>Bacillota</taxon>
        <taxon>Bacilli</taxon>
        <taxon>Bacillales</taxon>
        <taxon>Fictibacillaceae</taxon>
        <taxon>Fictibacillus</taxon>
    </lineage>
</organism>
<evidence type="ECO:0000313" key="4">
    <source>
        <dbReference type="Proteomes" id="UP001596549"/>
    </source>
</evidence>
<reference evidence="4" key="1">
    <citation type="journal article" date="2019" name="Int. J. Syst. Evol. Microbiol.">
        <title>The Global Catalogue of Microorganisms (GCM) 10K type strain sequencing project: providing services to taxonomists for standard genome sequencing and annotation.</title>
        <authorList>
            <consortium name="The Broad Institute Genomics Platform"/>
            <consortium name="The Broad Institute Genome Sequencing Center for Infectious Disease"/>
            <person name="Wu L."/>
            <person name="Ma J."/>
        </authorList>
    </citation>
    <scope>NUCLEOTIDE SEQUENCE [LARGE SCALE GENOMIC DNA]</scope>
    <source>
        <strain evidence="4">NBRC 106396</strain>
    </source>
</reference>
<dbReference type="Gene3D" id="3.30.70.1060">
    <property type="entry name" value="Dimeric alpha+beta barrel"/>
    <property type="match status" value="1"/>
</dbReference>
<dbReference type="RefSeq" id="WP_379746374.1">
    <property type="nucleotide sequence ID" value="NZ_JBHTCP010000004.1"/>
</dbReference>
<evidence type="ECO:0000259" key="2">
    <source>
        <dbReference type="Pfam" id="PF03795"/>
    </source>
</evidence>
<dbReference type="SUPFAM" id="SSF54909">
    <property type="entry name" value="Dimeric alpha+beta barrel"/>
    <property type="match status" value="1"/>
</dbReference>
<protein>
    <submittedName>
        <fullName evidence="3">YciI family protein</fullName>
    </submittedName>
</protein>
<dbReference type="Pfam" id="PF03795">
    <property type="entry name" value="YCII"/>
    <property type="match status" value="1"/>
</dbReference>
<dbReference type="PANTHER" id="PTHR37828">
    <property type="entry name" value="GSR2449 PROTEIN"/>
    <property type="match status" value="1"/>
</dbReference>
<dbReference type="EMBL" id="JBHTCP010000004">
    <property type="protein sequence ID" value="MFC7370662.1"/>
    <property type="molecule type" value="Genomic_DNA"/>
</dbReference>
<name>A0ABW2NLI4_9BACL</name>
<comment type="similarity">
    <text evidence="1">Belongs to the YciI family.</text>
</comment>